<comment type="caution">
    <text evidence="1">The sequence shown here is derived from an EMBL/GenBank/DDBJ whole genome shotgun (WGS) entry which is preliminary data.</text>
</comment>
<dbReference type="InterPro" id="IPR011652">
    <property type="entry name" value="MORN_2"/>
</dbReference>
<evidence type="ECO:0008006" key="3">
    <source>
        <dbReference type="Google" id="ProtNLM"/>
    </source>
</evidence>
<dbReference type="SUPFAM" id="SSF82185">
    <property type="entry name" value="Histone H3 K4-specific methyltransferase SET7/9 N-terminal domain"/>
    <property type="match status" value="1"/>
</dbReference>
<dbReference type="Pfam" id="PF07661">
    <property type="entry name" value="MORN_2"/>
    <property type="match status" value="2"/>
</dbReference>
<reference evidence="1 2" key="1">
    <citation type="journal article" date="2018" name="J. Microbiol.">
        <title>Aestuariibaculum marinum sp. nov., a marine bacterium isolated from seawater in South Korea.</title>
        <authorList>
            <person name="Choi J."/>
            <person name="Lee D."/>
            <person name="Jang J.H."/>
            <person name="Cha S."/>
            <person name="Seo T."/>
        </authorList>
    </citation>
    <scope>NUCLEOTIDE SEQUENCE [LARGE SCALE GENOMIC DNA]</scope>
    <source>
        <strain evidence="1 2">IP7</strain>
    </source>
</reference>
<evidence type="ECO:0000313" key="2">
    <source>
        <dbReference type="Proteomes" id="UP000621516"/>
    </source>
</evidence>
<sequence length="258" mass="30041">MKTPYYTLKLITLLILSSLTNCKNTPSESDFKLIGRSDYYVDAYDGISYYRNSETHEFLDGYFVVGNKISKWEEFNTIKGILNGENIVFHNNGNIFSKTEYKNGRRHGEERLYSPSGNLTTLNHYRNDVKYGKSYLYFENGDIQTELKIKNGNVIESITYNSIGEMVAQMFIEDGKKITQHLKNGILFSEQISSTYDNFEATKLYNEDGSLKLFIQMKTQGDEAFIIERDENGKELKRINVKENPQEVMKYQMLFREL</sequence>
<accession>A0A8J6PSS9</accession>
<protein>
    <recommendedName>
        <fullName evidence="3">Toxin-antitoxin system YwqK family antitoxin</fullName>
    </recommendedName>
</protein>
<dbReference type="EMBL" id="JACVXD010000002">
    <property type="protein sequence ID" value="MBD0823252.1"/>
    <property type="molecule type" value="Genomic_DNA"/>
</dbReference>
<dbReference type="Gene3D" id="2.20.110.10">
    <property type="entry name" value="Histone H3 K4-specific methyltransferase SET7/9 N-terminal domain"/>
    <property type="match status" value="1"/>
</dbReference>
<proteinExistence type="predicted"/>
<evidence type="ECO:0000313" key="1">
    <source>
        <dbReference type="EMBL" id="MBD0823252.1"/>
    </source>
</evidence>
<dbReference type="AlphaFoldDB" id="A0A8J6PSS9"/>
<name>A0A8J6PSS9_9FLAO</name>
<dbReference type="Proteomes" id="UP000621516">
    <property type="component" value="Unassembled WGS sequence"/>
</dbReference>
<gene>
    <name evidence="1" type="ORF">ICJ85_04395</name>
</gene>
<keyword evidence="2" id="KW-1185">Reference proteome</keyword>
<organism evidence="1 2">
    <name type="scientific">Aestuariibaculum marinum</name>
    <dbReference type="NCBI Taxonomy" id="2683592"/>
    <lineage>
        <taxon>Bacteria</taxon>
        <taxon>Pseudomonadati</taxon>
        <taxon>Bacteroidota</taxon>
        <taxon>Flavobacteriia</taxon>
        <taxon>Flavobacteriales</taxon>
        <taxon>Flavobacteriaceae</taxon>
    </lineage>
</organism>